<evidence type="ECO:0000313" key="1">
    <source>
        <dbReference type="EMBL" id="HAE26029.1"/>
    </source>
</evidence>
<gene>
    <name evidence="1" type="ORF">DCG58_02615</name>
</gene>
<comment type="caution">
    <text evidence="1">The sequence shown here is derived from an EMBL/GenBank/DDBJ whole genome shotgun (WGS) entry which is preliminary data.</text>
</comment>
<dbReference type="RefSeq" id="WP_272986867.1">
    <property type="nucleotide sequence ID" value="NZ_CAJWRG010000001.1"/>
</dbReference>
<name>A0A3B9GUB8_9PROT</name>
<dbReference type="EMBL" id="DMAN01000053">
    <property type="protein sequence ID" value="HAE26029.1"/>
    <property type="molecule type" value="Genomic_DNA"/>
</dbReference>
<accession>A0A3B9GUB8</accession>
<evidence type="ECO:0000313" key="2">
    <source>
        <dbReference type="Proteomes" id="UP000259610"/>
    </source>
</evidence>
<protein>
    <submittedName>
        <fullName evidence="1">Uncharacterized protein</fullName>
    </submittedName>
</protein>
<proteinExistence type="predicted"/>
<sequence length="128" mass="14651">MSTTSKANHKSYKLVRDYAEKLVGVNSSAVSEVYDHNSKVLGIRHGSRWIYLNCENADNMFVFDAALSTKLQPKLERVARMRVPARTYKSSYKGFQNKGDFPPGKSHSGIAWHFDRWHDLFDILEGKV</sequence>
<reference evidence="1 2" key="1">
    <citation type="journal article" date="2018" name="Nat. Biotechnol.">
        <title>A standardized bacterial taxonomy based on genome phylogeny substantially revises the tree of life.</title>
        <authorList>
            <person name="Parks D.H."/>
            <person name="Chuvochina M."/>
            <person name="Waite D.W."/>
            <person name="Rinke C."/>
            <person name="Skarshewski A."/>
            <person name="Chaumeil P.A."/>
            <person name="Hugenholtz P."/>
        </authorList>
    </citation>
    <scope>NUCLEOTIDE SEQUENCE [LARGE SCALE GENOMIC DNA]</scope>
    <source>
        <strain evidence="1">UBA8733</strain>
    </source>
</reference>
<dbReference type="Proteomes" id="UP000259610">
    <property type="component" value="Unassembled WGS sequence"/>
</dbReference>
<organism evidence="1 2">
    <name type="scientific">Hyphomonas adhaerens</name>
    <dbReference type="NCBI Taxonomy" id="81029"/>
    <lineage>
        <taxon>Bacteria</taxon>
        <taxon>Pseudomonadati</taxon>
        <taxon>Pseudomonadota</taxon>
        <taxon>Alphaproteobacteria</taxon>
        <taxon>Hyphomonadales</taxon>
        <taxon>Hyphomonadaceae</taxon>
        <taxon>Hyphomonas</taxon>
    </lineage>
</organism>
<dbReference type="AlphaFoldDB" id="A0A3B9GUB8"/>